<keyword evidence="3" id="KW-1185">Reference proteome</keyword>
<sequence length="386" mass="42889">MYNVSTAKCGNDEQKGAPLPESCVGNPISLAVGNKFQLEVDYKAQGVAPVFTRAYNSLDGLWRHNYSAFIRFAIGKLSLVHADGRESFFSVEGDIATAYPTETGLLVKTGDNWLYTADNNERFTFDARGRLIEWIDAAGLRLQLTYANDQVTVTSDSGQSLIFTEDTQHQPLSLVAPGLQISYSYDSNKHLVQLNRTRGSQTEQRQFHYEDSRNTGLLTGITDERGVRFATWSYDDQGRAVSSQHSGGAGLTQVVYNTDDSRTVTNELGKTTTYRYQQIGGIKRVISIEGEPSPNCPASNSSYTYNERGLVLSKTDAKGSLTTYTYNSRGLETSRTEASGTAVARTITTEWDSEQFLPTRIVEPTRVTVYRYDDQGRELSRQVTTQ</sequence>
<evidence type="ECO:0000313" key="2">
    <source>
        <dbReference type="EMBL" id="QWU85725.1"/>
    </source>
</evidence>
<organism evidence="2 3">
    <name type="scientific">Pseudomonas lijiangensis</name>
    <dbReference type="NCBI Taxonomy" id="2995658"/>
    <lineage>
        <taxon>Bacteria</taxon>
        <taxon>Pseudomonadati</taxon>
        <taxon>Pseudomonadota</taxon>
        <taxon>Gammaproteobacteria</taxon>
        <taxon>Pseudomonadales</taxon>
        <taxon>Pseudomonadaceae</taxon>
        <taxon>Pseudomonas</taxon>
    </lineage>
</organism>
<dbReference type="Pfam" id="PF05593">
    <property type="entry name" value="RHS_repeat"/>
    <property type="match status" value="1"/>
</dbReference>
<name>A0ABX8HYJ4_9PSED</name>
<evidence type="ECO:0000313" key="3">
    <source>
        <dbReference type="Proteomes" id="UP000683401"/>
    </source>
</evidence>
<proteinExistence type="predicted"/>
<evidence type="ECO:0000259" key="1">
    <source>
        <dbReference type="Pfam" id="PF20148"/>
    </source>
</evidence>
<accession>A0ABX8HYJ4</accession>
<dbReference type="PANTHER" id="PTHR32305">
    <property type="match status" value="1"/>
</dbReference>
<dbReference type="Pfam" id="PF20148">
    <property type="entry name" value="DUF6531"/>
    <property type="match status" value="1"/>
</dbReference>
<gene>
    <name evidence="2" type="ORF">KQP88_21085</name>
</gene>
<feature type="domain" description="DUF6531" evidence="1">
    <location>
        <begin position="25"/>
        <end position="89"/>
    </location>
</feature>
<dbReference type="InterPro" id="IPR006530">
    <property type="entry name" value="YD"/>
</dbReference>
<dbReference type="InterPro" id="IPR045351">
    <property type="entry name" value="DUF6531"/>
</dbReference>
<dbReference type="NCBIfam" id="TIGR01643">
    <property type="entry name" value="YD_repeat_2x"/>
    <property type="match status" value="2"/>
</dbReference>
<dbReference type="PANTHER" id="PTHR32305:SF15">
    <property type="entry name" value="PROTEIN RHSA-RELATED"/>
    <property type="match status" value="1"/>
</dbReference>
<dbReference type="EMBL" id="CP076668">
    <property type="protein sequence ID" value="QWU85725.1"/>
    <property type="molecule type" value="Genomic_DNA"/>
</dbReference>
<dbReference type="InterPro" id="IPR050708">
    <property type="entry name" value="T6SS_VgrG/RHS"/>
</dbReference>
<dbReference type="InterPro" id="IPR031325">
    <property type="entry name" value="RHS_repeat"/>
</dbReference>
<protein>
    <submittedName>
        <fullName evidence="2">RHS repeat protein</fullName>
    </submittedName>
</protein>
<dbReference type="Proteomes" id="UP000683401">
    <property type="component" value="Chromosome"/>
</dbReference>
<reference evidence="3" key="1">
    <citation type="submission" date="2021-06" db="EMBL/GenBank/DDBJ databases">
        <title>Identification of Pseudomonas cichorii causing bacterial leaf black spot of flue-cured tobacco, a new disease in China.</title>
        <authorList>
            <person name="Lu C.-H."/>
        </authorList>
    </citation>
    <scope>NUCLEOTIDE SEQUENCE [LARGE SCALE GENOMIC DNA]</scope>
    <source>
        <strain evidence="3">LJ2</strain>
    </source>
</reference>